<dbReference type="CDD" id="cd16922">
    <property type="entry name" value="HATPase_EvgS-ArcB-TorS-like"/>
    <property type="match status" value="1"/>
</dbReference>
<evidence type="ECO:0000313" key="17">
    <source>
        <dbReference type="EMBL" id="VFQ42927.1"/>
    </source>
</evidence>
<dbReference type="CDD" id="cd00082">
    <property type="entry name" value="HisKA"/>
    <property type="match status" value="1"/>
</dbReference>
<dbReference type="PRINTS" id="PR00344">
    <property type="entry name" value="BCTRLSENSOR"/>
</dbReference>
<comment type="catalytic activity">
    <reaction evidence="1">
        <text>ATP + protein L-histidine = ADP + protein N-phospho-L-histidine.</text>
        <dbReference type="EC" id="2.7.13.3"/>
    </reaction>
</comment>
<dbReference type="EMBL" id="CAADHO010000001">
    <property type="protein sequence ID" value="VFQ42927.1"/>
    <property type="molecule type" value="Genomic_DNA"/>
</dbReference>
<dbReference type="RefSeq" id="WP_180137130.1">
    <property type="nucleotide sequence ID" value="NZ_CAADHO010000001.1"/>
</dbReference>
<sequence>MKRRWTISESYFSLMMILMTCALSGLGALWVAVENNRLRAQSDQIRTHFMETRKQSLVEMTNRLEATLDRAITIAEEQRRQQLKERVLETSSILLAIHSENQAGLPLQIRHALMRNALRKARSQENQRFFFALNEDGTLMFNAIRPELDGTPFARLSAQEEFPIARQAVDLALSAGEGYLTYRYPKPEAPGGPLFQKTTYIRLIKPLGWIVGTGFYHDDFYRTLKKRIVRELYRPTSPTADRVFILSDTGVPLTGHAFASENTAALATQGLEEEGRFIQYDAPDGSTAYLGYLRPFSRLGWVIGASADTHAMGLALGQKQDALKQRIREQLLYVLVILCAAVAVSAIVSGFFARHLARSFASFGTFFKKASRDFTTIDPDRLFFSEFKHLADAANRMILKRKIAEKALKENEEKYRTLVDNTLQGVMILQDQRIVFTNAACSILTGRSTGELLEATADTLWGWTHPDDIDPVWTYFDSALRNPDSPPRTWAYRIRHGNGSTVWIEITVSHLRYLGRPAALCTFSDITRRKATEIELTDYRERLEDKVAEKTRELTKAKNLAESALKAKSRFLANISHEIKTPMNAIMGVAELLEAEGLTEKQRNYIEIMMRSSHALMTLIDDILDFSRADAGKITAEVIDFSYQELLEEVTDTFTPQAEKKGLALVLEVDPDLPATVTGDPLRIRQVLVNLMANAVKFTPSGSVTLCCRVIRRGSDLITLETGVRDTGIGIDFSRLPHGDARILFEPFSQADCSTTREYGGTGLGLAICKKIVALLGGEITVRSRQGLGSLFTFQLTVPWKAPPHRPRLTSSERAVLVGPPCPDETGLRRCLEWWGYGVDRIQPAHAVPCPSPPWELAFWLLTDAELSPSGPSVVPDWPRGIAHTFAVCSGGMFDAAASLFKEVEALSILKKPLKPTHLSRRLVEIRGSLCPQPMPSQQAPEKWNNSPSATTAQLTRTLVRLRDKLSHNKFETTQETDLLKALIPPEAVHLIEELTYSIENFNYYSALATLEKIMASCR</sequence>
<accession>A0A4U8YI29</accession>
<reference evidence="17 18" key="1">
    <citation type="submission" date="2019-03" db="EMBL/GenBank/DDBJ databases">
        <authorList>
            <person name="Nijsse B."/>
        </authorList>
    </citation>
    <scope>NUCLEOTIDE SEQUENCE [LARGE SCALE GENOMIC DNA]</scope>
    <source>
        <strain evidence="17">Desulfoluna butyratoxydans MSL71</strain>
    </source>
</reference>
<dbReference type="Gene3D" id="3.30.450.20">
    <property type="entry name" value="PAS domain"/>
    <property type="match status" value="2"/>
</dbReference>
<evidence type="ECO:0000256" key="4">
    <source>
        <dbReference type="ARBA" id="ARBA00022475"/>
    </source>
</evidence>
<dbReference type="InterPro" id="IPR003594">
    <property type="entry name" value="HATPase_dom"/>
</dbReference>
<keyword evidence="7 14" id="KW-0812">Transmembrane</keyword>
<evidence type="ECO:0000256" key="1">
    <source>
        <dbReference type="ARBA" id="ARBA00000085"/>
    </source>
</evidence>
<dbReference type="Gene3D" id="3.30.565.10">
    <property type="entry name" value="Histidine kinase-like ATPase, C-terminal domain"/>
    <property type="match status" value="1"/>
</dbReference>
<dbReference type="InterPro" id="IPR035965">
    <property type="entry name" value="PAS-like_dom_sf"/>
</dbReference>
<proteinExistence type="predicted"/>
<dbReference type="InterPro" id="IPR000700">
    <property type="entry name" value="PAS-assoc_C"/>
</dbReference>
<dbReference type="FunFam" id="1.10.287.130:FF:000004">
    <property type="entry name" value="Ethylene receptor 1"/>
    <property type="match status" value="1"/>
</dbReference>
<dbReference type="SUPFAM" id="SSF47384">
    <property type="entry name" value="Homodimeric domain of signal transducing histidine kinase"/>
    <property type="match status" value="1"/>
</dbReference>
<dbReference type="Gene3D" id="1.10.287.130">
    <property type="match status" value="1"/>
</dbReference>
<keyword evidence="18" id="KW-1185">Reference proteome</keyword>
<evidence type="ECO:0000256" key="5">
    <source>
        <dbReference type="ARBA" id="ARBA00022553"/>
    </source>
</evidence>
<dbReference type="PANTHER" id="PTHR43047:SF72">
    <property type="entry name" value="OSMOSENSING HISTIDINE PROTEIN KINASE SLN1"/>
    <property type="match status" value="1"/>
</dbReference>
<dbReference type="Pfam" id="PF02518">
    <property type="entry name" value="HATPase_c"/>
    <property type="match status" value="1"/>
</dbReference>
<dbReference type="GO" id="GO:0005524">
    <property type="term" value="F:ATP binding"/>
    <property type="evidence" value="ECO:0007669"/>
    <property type="project" value="UniProtKB-KW"/>
</dbReference>
<dbReference type="InterPro" id="IPR036890">
    <property type="entry name" value="HATPase_C_sf"/>
</dbReference>
<comment type="subcellular location">
    <subcellularLocation>
        <location evidence="2">Cell membrane</location>
        <topology evidence="2">Multi-pass membrane protein</topology>
    </subcellularLocation>
</comment>
<name>A0A4U8YI29_9BACT</name>
<organism evidence="17 18">
    <name type="scientific">Desulfoluna butyratoxydans</name>
    <dbReference type="NCBI Taxonomy" id="231438"/>
    <lineage>
        <taxon>Bacteria</taxon>
        <taxon>Pseudomonadati</taxon>
        <taxon>Thermodesulfobacteriota</taxon>
        <taxon>Desulfobacteria</taxon>
        <taxon>Desulfobacterales</taxon>
        <taxon>Desulfolunaceae</taxon>
        <taxon>Desulfoluna</taxon>
    </lineage>
</organism>
<dbReference type="InterPro" id="IPR000014">
    <property type="entry name" value="PAS"/>
</dbReference>
<dbReference type="InterPro" id="IPR013655">
    <property type="entry name" value="PAS_fold_3"/>
</dbReference>
<feature type="domain" description="PAC" evidence="16">
    <location>
        <begin position="488"/>
        <end position="538"/>
    </location>
</feature>
<dbReference type="FunFam" id="3.30.565.10:FF:000010">
    <property type="entry name" value="Sensor histidine kinase RcsC"/>
    <property type="match status" value="1"/>
</dbReference>
<protein>
    <recommendedName>
        <fullName evidence="3">histidine kinase</fullName>
        <ecNumber evidence="3">2.7.13.3</ecNumber>
    </recommendedName>
</protein>
<keyword evidence="11 14" id="KW-1133">Transmembrane helix</keyword>
<feature type="coiled-coil region" evidence="13">
    <location>
        <begin position="394"/>
        <end position="421"/>
    </location>
</feature>
<evidence type="ECO:0000256" key="8">
    <source>
        <dbReference type="ARBA" id="ARBA00022741"/>
    </source>
</evidence>
<keyword evidence="10" id="KW-0067">ATP-binding</keyword>
<feature type="coiled-coil region" evidence="13">
    <location>
        <begin position="529"/>
        <end position="567"/>
    </location>
</feature>
<evidence type="ECO:0000256" key="3">
    <source>
        <dbReference type="ARBA" id="ARBA00012438"/>
    </source>
</evidence>
<dbReference type="InterPro" id="IPR036097">
    <property type="entry name" value="HisK_dim/P_sf"/>
</dbReference>
<evidence type="ECO:0000259" key="16">
    <source>
        <dbReference type="PROSITE" id="PS50113"/>
    </source>
</evidence>
<dbReference type="PROSITE" id="PS50109">
    <property type="entry name" value="HIS_KIN"/>
    <property type="match status" value="1"/>
</dbReference>
<evidence type="ECO:0000256" key="11">
    <source>
        <dbReference type="ARBA" id="ARBA00022989"/>
    </source>
</evidence>
<keyword evidence="4" id="KW-1003">Cell membrane</keyword>
<dbReference type="SMART" id="SM00388">
    <property type="entry name" value="HisKA"/>
    <property type="match status" value="1"/>
</dbReference>
<dbReference type="SMART" id="SM00091">
    <property type="entry name" value="PAS"/>
    <property type="match status" value="1"/>
</dbReference>
<dbReference type="Pfam" id="PF08269">
    <property type="entry name" value="dCache_2"/>
    <property type="match status" value="1"/>
</dbReference>
<dbReference type="InterPro" id="IPR004010">
    <property type="entry name" value="Double_Cache_2"/>
</dbReference>
<dbReference type="GO" id="GO:0005886">
    <property type="term" value="C:plasma membrane"/>
    <property type="evidence" value="ECO:0007669"/>
    <property type="project" value="UniProtKB-SubCell"/>
</dbReference>
<evidence type="ECO:0000256" key="14">
    <source>
        <dbReference type="SAM" id="Phobius"/>
    </source>
</evidence>
<dbReference type="InterPro" id="IPR004358">
    <property type="entry name" value="Sig_transdc_His_kin-like_C"/>
</dbReference>
<dbReference type="SUPFAM" id="SSF55874">
    <property type="entry name" value="ATPase domain of HSP90 chaperone/DNA topoisomerase II/histidine kinase"/>
    <property type="match status" value="1"/>
</dbReference>
<keyword evidence="6" id="KW-0808">Transferase</keyword>
<dbReference type="GO" id="GO:0000155">
    <property type="term" value="F:phosphorelay sensor kinase activity"/>
    <property type="evidence" value="ECO:0007669"/>
    <property type="project" value="InterPro"/>
</dbReference>
<evidence type="ECO:0000256" key="12">
    <source>
        <dbReference type="ARBA" id="ARBA00023136"/>
    </source>
</evidence>
<dbReference type="SMART" id="SM00387">
    <property type="entry name" value="HATPase_c"/>
    <property type="match status" value="1"/>
</dbReference>
<dbReference type="InterPro" id="IPR005467">
    <property type="entry name" value="His_kinase_dom"/>
</dbReference>
<evidence type="ECO:0000256" key="13">
    <source>
        <dbReference type="SAM" id="Coils"/>
    </source>
</evidence>
<feature type="transmembrane region" description="Helical" evidence="14">
    <location>
        <begin position="331"/>
        <end position="353"/>
    </location>
</feature>
<feature type="domain" description="Histidine kinase" evidence="15">
    <location>
        <begin position="574"/>
        <end position="800"/>
    </location>
</feature>
<evidence type="ECO:0000256" key="2">
    <source>
        <dbReference type="ARBA" id="ARBA00004651"/>
    </source>
</evidence>
<dbReference type="Pfam" id="PF00512">
    <property type="entry name" value="HisKA"/>
    <property type="match status" value="1"/>
</dbReference>
<dbReference type="CDD" id="cd00130">
    <property type="entry name" value="PAS"/>
    <property type="match status" value="1"/>
</dbReference>
<dbReference type="EC" id="2.7.13.3" evidence="3"/>
<dbReference type="PROSITE" id="PS50113">
    <property type="entry name" value="PAC"/>
    <property type="match status" value="1"/>
</dbReference>
<keyword evidence="5" id="KW-0597">Phosphoprotein</keyword>
<evidence type="ECO:0000256" key="7">
    <source>
        <dbReference type="ARBA" id="ARBA00022692"/>
    </source>
</evidence>
<dbReference type="InterPro" id="IPR033480">
    <property type="entry name" value="sCache_2"/>
</dbReference>
<dbReference type="GO" id="GO:0009927">
    <property type="term" value="F:histidine phosphotransfer kinase activity"/>
    <property type="evidence" value="ECO:0007669"/>
    <property type="project" value="TreeGrafter"/>
</dbReference>
<evidence type="ECO:0000256" key="6">
    <source>
        <dbReference type="ARBA" id="ARBA00022679"/>
    </source>
</evidence>
<keyword evidence="8" id="KW-0547">Nucleotide-binding</keyword>
<evidence type="ECO:0000256" key="9">
    <source>
        <dbReference type="ARBA" id="ARBA00022777"/>
    </source>
</evidence>
<dbReference type="InterPro" id="IPR003661">
    <property type="entry name" value="HisK_dim/P_dom"/>
</dbReference>
<dbReference type="SMART" id="SM01049">
    <property type="entry name" value="Cache_2"/>
    <property type="match status" value="1"/>
</dbReference>
<evidence type="ECO:0000256" key="10">
    <source>
        <dbReference type="ARBA" id="ARBA00022840"/>
    </source>
</evidence>
<dbReference type="Pfam" id="PF08447">
    <property type="entry name" value="PAS_3"/>
    <property type="match status" value="1"/>
</dbReference>
<evidence type="ECO:0000313" key="18">
    <source>
        <dbReference type="Proteomes" id="UP000507962"/>
    </source>
</evidence>
<keyword evidence="13" id="KW-0175">Coiled coil</keyword>
<gene>
    <name evidence="17" type="ORF">MSL71_5480</name>
</gene>
<evidence type="ECO:0000259" key="15">
    <source>
        <dbReference type="PROSITE" id="PS50109"/>
    </source>
</evidence>
<dbReference type="SUPFAM" id="SSF55785">
    <property type="entry name" value="PYP-like sensor domain (PAS domain)"/>
    <property type="match status" value="1"/>
</dbReference>
<dbReference type="AlphaFoldDB" id="A0A4U8YI29"/>
<dbReference type="Proteomes" id="UP000507962">
    <property type="component" value="Unassembled WGS sequence"/>
</dbReference>
<dbReference type="PANTHER" id="PTHR43047">
    <property type="entry name" value="TWO-COMPONENT HISTIDINE PROTEIN KINASE"/>
    <property type="match status" value="1"/>
</dbReference>
<feature type="transmembrane region" description="Helical" evidence="14">
    <location>
        <begin position="12"/>
        <end position="33"/>
    </location>
</feature>
<keyword evidence="9" id="KW-0418">Kinase</keyword>
<keyword evidence="12 14" id="KW-0472">Membrane</keyword>
<dbReference type="NCBIfam" id="TIGR00229">
    <property type="entry name" value="sensory_box"/>
    <property type="match status" value="1"/>
</dbReference>